<keyword evidence="1" id="KW-1133">Transmembrane helix</keyword>
<reference evidence="2 3" key="1">
    <citation type="journal article" date="2018" name="BMC Genomics">
        <title>Genomic comparison of Trypanosoma conorhini and Trypanosoma rangeli to Trypanosoma cruzi strains of high and low virulence.</title>
        <authorList>
            <person name="Bradwell K.R."/>
            <person name="Koparde V.N."/>
            <person name="Matveyev A.V."/>
            <person name="Serrano M.G."/>
            <person name="Alves J.M."/>
            <person name="Parikh H."/>
            <person name="Huang B."/>
            <person name="Lee V."/>
            <person name="Espinosa-Alvarez O."/>
            <person name="Ortiz P.A."/>
            <person name="Costa-Martins A.G."/>
            <person name="Teixeira M.M."/>
            <person name="Buck G.A."/>
        </authorList>
    </citation>
    <scope>NUCLEOTIDE SEQUENCE [LARGE SCALE GENOMIC DNA]</scope>
    <source>
        <strain evidence="2 3">025E</strain>
    </source>
</reference>
<keyword evidence="3" id="KW-1185">Reference proteome</keyword>
<feature type="transmembrane region" description="Helical" evidence="1">
    <location>
        <begin position="6"/>
        <end position="27"/>
    </location>
</feature>
<comment type="caution">
    <text evidence="2">The sequence shown here is derived from an EMBL/GenBank/DDBJ whole genome shotgun (WGS) entry which is preliminary data.</text>
</comment>
<keyword evidence="1" id="KW-0472">Membrane</keyword>
<keyword evidence="1 2" id="KW-0812">Transmembrane</keyword>
<sequence>MGQPSWMPASVIVLSLLAALLLIYFVVGTIVRYHKGIRHCPEVLPNYRCWCGIVQGFLVVITCGRYKPRFPLRADACSHGGRGGAGHNSILPSRPQRARHLAFEALQSDGDDDYVWEAGLATHPPAAVTVHSSTKGGEANAA</sequence>
<organism evidence="2 3">
    <name type="scientific">Trypanosoma conorhini</name>
    <dbReference type="NCBI Taxonomy" id="83891"/>
    <lineage>
        <taxon>Eukaryota</taxon>
        <taxon>Discoba</taxon>
        <taxon>Euglenozoa</taxon>
        <taxon>Kinetoplastea</taxon>
        <taxon>Metakinetoplastina</taxon>
        <taxon>Trypanosomatida</taxon>
        <taxon>Trypanosomatidae</taxon>
        <taxon>Trypanosoma</taxon>
    </lineage>
</organism>
<dbReference type="EMBL" id="MKKU01000373">
    <property type="protein sequence ID" value="RNF14219.1"/>
    <property type="molecule type" value="Genomic_DNA"/>
</dbReference>
<evidence type="ECO:0000256" key="1">
    <source>
        <dbReference type="SAM" id="Phobius"/>
    </source>
</evidence>
<dbReference type="AlphaFoldDB" id="A0A422P914"/>
<dbReference type="GeneID" id="40319517"/>
<evidence type="ECO:0000313" key="3">
    <source>
        <dbReference type="Proteomes" id="UP000284403"/>
    </source>
</evidence>
<proteinExistence type="predicted"/>
<dbReference type="Proteomes" id="UP000284403">
    <property type="component" value="Unassembled WGS sequence"/>
</dbReference>
<dbReference type="OrthoDB" id="247796at2759"/>
<accession>A0A422P914</accession>
<evidence type="ECO:0000313" key="2">
    <source>
        <dbReference type="EMBL" id="RNF14219.1"/>
    </source>
</evidence>
<dbReference type="RefSeq" id="XP_029227079.1">
    <property type="nucleotide sequence ID" value="XM_029372796.1"/>
</dbReference>
<gene>
    <name evidence="2" type="ORF">Tco025E_05906</name>
</gene>
<name>A0A422P914_9TRYP</name>
<protein>
    <submittedName>
        <fullName evidence="2">Putative transmembrane protein</fullName>
    </submittedName>
</protein>